<proteinExistence type="predicted"/>
<protein>
    <submittedName>
        <fullName evidence="1">Uncharacterized protein</fullName>
    </submittedName>
</protein>
<name>A0A177KXQ9_9BACI</name>
<comment type="caution">
    <text evidence="1">The sequence shown here is derived from an EMBL/GenBank/DDBJ whole genome shotgun (WGS) entry which is preliminary data.</text>
</comment>
<evidence type="ECO:0000313" key="1">
    <source>
        <dbReference type="EMBL" id="OAH57785.1"/>
    </source>
</evidence>
<evidence type="ECO:0000313" key="2">
    <source>
        <dbReference type="Proteomes" id="UP000077271"/>
    </source>
</evidence>
<accession>A0A177KXQ9</accession>
<reference evidence="1 2" key="1">
    <citation type="submission" date="2016-01" db="EMBL/GenBank/DDBJ databases">
        <title>Investigation of taxonomic status of Bacillus aminovorans.</title>
        <authorList>
            <person name="Verma A."/>
            <person name="Pal Y."/>
            <person name="Krishnamurthi S."/>
        </authorList>
    </citation>
    <scope>NUCLEOTIDE SEQUENCE [LARGE SCALE GENOMIC DNA]</scope>
    <source>
        <strain evidence="1 2">DSM 4337</strain>
    </source>
</reference>
<dbReference type="RefSeq" id="WP_018392930.1">
    <property type="nucleotide sequence ID" value="NZ_LQWZ01000012.1"/>
</dbReference>
<gene>
    <name evidence="1" type="ORF">AWH48_01835</name>
</gene>
<organism evidence="1 2">
    <name type="scientific">Domibacillus aminovorans</name>
    <dbReference type="NCBI Taxonomy" id="29332"/>
    <lineage>
        <taxon>Bacteria</taxon>
        <taxon>Bacillati</taxon>
        <taxon>Bacillota</taxon>
        <taxon>Bacilli</taxon>
        <taxon>Bacillales</taxon>
        <taxon>Bacillaceae</taxon>
        <taxon>Domibacillus</taxon>
    </lineage>
</organism>
<dbReference type="AlphaFoldDB" id="A0A177KXQ9"/>
<dbReference type="EMBL" id="LQWZ01000012">
    <property type="protein sequence ID" value="OAH57785.1"/>
    <property type="molecule type" value="Genomic_DNA"/>
</dbReference>
<sequence length="76" mass="8663">MIGQTFIMRIEKPMSYHERLFRAEGYTTGDIGALVTQMIDKGFIEADDPHAREIACVAEMAKVRARQYRIVEGEAE</sequence>
<dbReference type="Proteomes" id="UP000077271">
    <property type="component" value="Unassembled WGS sequence"/>
</dbReference>